<evidence type="ECO:0000313" key="2">
    <source>
        <dbReference type="Proteomes" id="UP000030185"/>
    </source>
</evidence>
<reference evidence="1 2" key="1">
    <citation type="submission" date="2014-09" db="EMBL/GenBank/DDBJ databases">
        <title>Sporocytophaga myxococcoides PG-01 genome sequencing.</title>
        <authorList>
            <person name="Liu L."/>
            <person name="Gao P.J."/>
            <person name="Chen G.J."/>
            <person name="Wang L.S."/>
        </authorList>
    </citation>
    <scope>NUCLEOTIDE SEQUENCE [LARGE SCALE GENOMIC DNA]</scope>
    <source>
        <strain evidence="1 2">PG-01</strain>
    </source>
</reference>
<comment type="caution">
    <text evidence="1">The sequence shown here is derived from an EMBL/GenBank/DDBJ whole genome shotgun (WGS) entry which is preliminary data.</text>
</comment>
<gene>
    <name evidence="1" type="ORF">MYP_4424</name>
</gene>
<dbReference type="AlphaFoldDB" id="A0A098LKZ9"/>
<name>A0A098LKZ9_9BACT</name>
<proteinExistence type="predicted"/>
<dbReference type="STRING" id="153721.MYP_4424"/>
<evidence type="ECO:0000313" key="1">
    <source>
        <dbReference type="EMBL" id="GAL87194.1"/>
    </source>
</evidence>
<dbReference type="Proteomes" id="UP000030185">
    <property type="component" value="Unassembled WGS sequence"/>
</dbReference>
<sequence length="63" mass="7100">MEAPECNLSPIVSQLISLRSNGLPFNMKVILIIRNIITTTPKRKGSKVLKNLTKAKDYLLIFD</sequence>
<dbReference type="EMBL" id="BBLT01000011">
    <property type="protein sequence ID" value="GAL87194.1"/>
    <property type="molecule type" value="Genomic_DNA"/>
</dbReference>
<keyword evidence="2" id="KW-1185">Reference proteome</keyword>
<protein>
    <submittedName>
        <fullName evidence="1">Uncharacterized protein</fullName>
    </submittedName>
</protein>
<organism evidence="1 2">
    <name type="scientific">Sporocytophaga myxococcoides</name>
    <dbReference type="NCBI Taxonomy" id="153721"/>
    <lineage>
        <taxon>Bacteria</taxon>
        <taxon>Pseudomonadati</taxon>
        <taxon>Bacteroidota</taxon>
        <taxon>Cytophagia</taxon>
        <taxon>Cytophagales</taxon>
        <taxon>Cytophagaceae</taxon>
        <taxon>Sporocytophaga</taxon>
    </lineage>
</organism>
<accession>A0A098LKZ9</accession>